<keyword evidence="2" id="KW-0413">Isomerase</keyword>
<dbReference type="EMBL" id="JAFBEE010000019">
    <property type="protein sequence ID" value="MBM7615891.1"/>
    <property type="molecule type" value="Genomic_DNA"/>
</dbReference>
<dbReference type="PIRSF" id="PIRSF016184">
    <property type="entry name" value="PhzC_PhzF"/>
    <property type="match status" value="1"/>
</dbReference>
<evidence type="ECO:0000256" key="1">
    <source>
        <dbReference type="ARBA" id="ARBA00008270"/>
    </source>
</evidence>
<dbReference type="Proteomes" id="UP001314796">
    <property type="component" value="Unassembled WGS sequence"/>
</dbReference>
<comment type="caution">
    <text evidence="3">The sequence shown here is derived from an EMBL/GenBank/DDBJ whole genome shotgun (WGS) entry which is preliminary data.</text>
</comment>
<dbReference type="InterPro" id="IPR003719">
    <property type="entry name" value="Phenazine_PhzF-like"/>
</dbReference>
<dbReference type="SUPFAM" id="SSF54506">
    <property type="entry name" value="Diaminopimelate epimerase-like"/>
    <property type="match status" value="1"/>
</dbReference>
<evidence type="ECO:0000313" key="3">
    <source>
        <dbReference type="EMBL" id="MBM7615891.1"/>
    </source>
</evidence>
<dbReference type="PANTHER" id="PTHR13774:SF39">
    <property type="entry name" value="BIOSYNTHESIS PROTEIN, PUTATIVE-RELATED"/>
    <property type="match status" value="1"/>
</dbReference>
<dbReference type="PANTHER" id="PTHR13774">
    <property type="entry name" value="PHENAZINE BIOSYNTHESIS PROTEIN"/>
    <property type="match status" value="1"/>
</dbReference>
<keyword evidence="4" id="KW-1185">Reference proteome</keyword>
<dbReference type="Gene3D" id="3.10.310.10">
    <property type="entry name" value="Diaminopimelate Epimerase, Chain A, domain 1"/>
    <property type="match status" value="2"/>
</dbReference>
<dbReference type="NCBIfam" id="TIGR00654">
    <property type="entry name" value="PhzF_family"/>
    <property type="match status" value="1"/>
</dbReference>
<sequence>MKEIYRLRAFAKTEEGGNPAGVVLEADALSEEEMRLIAAEVGYSETAFVMKSNQADFRVRFFTPVEEVDLCGHATIATFNLLRELGIVQKGEYTQETKAGVLKLRISEEDVFMEQNRPHYGEIISVEEIKDCFSCDTDYIDTNFPIQVVSTGLPDIILAVKDIKTLHQLQPDHQAISDISEKYGVVGIHAFTLETLHSSTSHCRNFAPLYGIDEESATGTASGALACYLMKYVEGISQKMVFEQGYSMNQPSEIKVELTGSQDEINSVFVGGKAIRI</sequence>
<dbReference type="Pfam" id="PF02567">
    <property type="entry name" value="PhzC-PhzF"/>
    <property type="match status" value="1"/>
</dbReference>
<gene>
    <name evidence="3" type="ORF">JOC73_002465</name>
</gene>
<proteinExistence type="inferred from homology"/>
<evidence type="ECO:0000313" key="4">
    <source>
        <dbReference type="Proteomes" id="UP001314796"/>
    </source>
</evidence>
<reference evidence="3 4" key="1">
    <citation type="submission" date="2021-01" db="EMBL/GenBank/DDBJ databases">
        <title>Genomic Encyclopedia of Type Strains, Phase IV (KMG-IV): sequencing the most valuable type-strain genomes for metagenomic binning, comparative biology and taxonomic classification.</title>
        <authorList>
            <person name="Goeker M."/>
        </authorList>
    </citation>
    <scope>NUCLEOTIDE SEQUENCE [LARGE SCALE GENOMIC DNA]</scope>
    <source>
        <strain evidence="3 4">DSM 25890</strain>
    </source>
</reference>
<protein>
    <submittedName>
        <fullName evidence="3">PhzF family phenazine biosynthesis protein</fullName>
    </submittedName>
</protein>
<accession>A0ABS2NST4</accession>
<dbReference type="RefSeq" id="WP_204403586.1">
    <property type="nucleotide sequence ID" value="NZ_JAFBEE010000019.1"/>
</dbReference>
<evidence type="ECO:0000256" key="2">
    <source>
        <dbReference type="ARBA" id="ARBA00023235"/>
    </source>
</evidence>
<comment type="similarity">
    <text evidence="1">Belongs to the PhzF family.</text>
</comment>
<organism evidence="3 4">
    <name type="scientific">Alkaliphilus hydrothermalis</name>
    <dbReference type="NCBI Taxonomy" id="1482730"/>
    <lineage>
        <taxon>Bacteria</taxon>
        <taxon>Bacillati</taxon>
        <taxon>Bacillota</taxon>
        <taxon>Clostridia</taxon>
        <taxon>Peptostreptococcales</taxon>
        <taxon>Natronincolaceae</taxon>
        <taxon>Alkaliphilus</taxon>
    </lineage>
</organism>
<name>A0ABS2NST4_9FIRM</name>